<sequence length="139" mass="15791">MYCPGKISSYLEHTIRHTGFGRINFLHQSTGDYIFLETTTDGKGIYFVQRNKDNKNQWILHFPQKDGVVATTDDIANYVQDIRFGSVEHSAIWKGYGFSDTPPYVITAVVNDGNNEPDTTSRRPLQKLINGTWYNIGAL</sequence>
<protein>
    <submittedName>
        <fullName evidence="1">Uncharacterized protein</fullName>
    </submittedName>
</protein>
<dbReference type="RefSeq" id="WP_099116665.1">
    <property type="nucleotide sequence ID" value="NZ_NJAK01000001.1"/>
</dbReference>
<dbReference type="OrthoDB" id="6683604at2"/>
<gene>
    <name evidence="1" type="ORF">Xish_00647</name>
</gene>
<evidence type="ECO:0000313" key="1">
    <source>
        <dbReference type="EMBL" id="PHM61511.1"/>
    </source>
</evidence>
<comment type="caution">
    <text evidence="1">The sequence shown here is derived from an EMBL/GenBank/DDBJ whole genome shotgun (WGS) entry which is preliminary data.</text>
</comment>
<dbReference type="AlphaFoldDB" id="A0A2D0KDK1"/>
<accession>A0A2D0KDK1</accession>
<keyword evidence="2" id="KW-1185">Reference proteome</keyword>
<reference evidence="1 2" key="1">
    <citation type="journal article" date="2017" name="Nat. Microbiol.">
        <title>Natural product diversity associated with the nematode symbionts Photorhabdus and Xenorhabdus.</title>
        <authorList>
            <person name="Tobias N.J."/>
            <person name="Wolff H."/>
            <person name="Djahanschiri B."/>
            <person name="Grundmann F."/>
            <person name="Kronenwerth M."/>
            <person name="Shi Y.M."/>
            <person name="Simonyi S."/>
            <person name="Grun P."/>
            <person name="Shapiro-Ilan D."/>
            <person name="Pidot S.J."/>
            <person name="Stinear T.P."/>
            <person name="Ebersberger I."/>
            <person name="Bode H.B."/>
        </authorList>
    </citation>
    <scope>NUCLEOTIDE SEQUENCE [LARGE SCALE GENOMIC DNA]</scope>
    <source>
        <strain evidence="1 2">DSM 22670</strain>
    </source>
</reference>
<proteinExistence type="predicted"/>
<dbReference type="EMBL" id="NJAK01000001">
    <property type="protein sequence ID" value="PHM61511.1"/>
    <property type="molecule type" value="Genomic_DNA"/>
</dbReference>
<evidence type="ECO:0000313" key="2">
    <source>
        <dbReference type="Proteomes" id="UP000222168"/>
    </source>
</evidence>
<dbReference type="Proteomes" id="UP000222168">
    <property type="component" value="Unassembled WGS sequence"/>
</dbReference>
<name>A0A2D0KDK1_9GAMM</name>
<organism evidence="1 2">
    <name type="scientific">Xenorhabdus ishibashii</name>
    <dbReference type="NCBI Taxonomy" id="1034471"/>
    <lineage>
        <taxon>Bacteria</taxon>
        <taxon>Pseudomonadati</taxon>
        <taxon>Pseudomonadota</taxon>
        <taxon>Gammaproteobacteria</taxon>
        <taxon>Enterobacterales</taxon>
        <taxon>Morganellaceae</taxon>
        <taxon>Xenorhabdus</taxon>
    </lineage>
</organism>